<dbReference type="Proteomes" id="UP000681075">
    <property type="component" value="Unassembled WGS sequence"/>
</dbReference>
<keyword evidence="2" id="KW-0012">Acyltransferase</keyword>
<dbReference type="PROSITE" id="PS51186">
    <property type="entry name" value="GNAT"/>
    <property type="match status" value="1"/>
</dbReference>
<name>A0A8S8XGF7_9PROT</name>
<evidence type="ECO:0000313" key="5">
    <source>
        <dbReference type="EMBL" id="GIL41061.1"/>
    </source>
</evidence>
<dbReference type="InterPro" id="IPR016181">
    <property type="entry name" value="Acyl_CoA_acyltransferase"/>
</dbReference>
<dbReference type="AlphaFoldDB" id="A0A8S8XGF7"/>
<keyword evidence="6" id="KW-1185">Reference proteome</keyword>
<evidence type="ECO:0000256" key="3">
    <source>
        <dbReference type="ARBA" id="ARBA00038502"/>
    </source>
</evidence>
<dbReference type="GO" id="GO:0008999">
    <property type="term" value="F:protein-N-terminal-alanine acetyltransferase activity"/>
    <property type="evidence" value="ECO:0007669"/>
    <property type="project" value="TreeGrafter"/>
</dbReference>
<dbReference type="InterPro" id="IPR051531">
    <property type="entry name" value="N-acetyltransferase"/>
</dbReference>
<dbReference type="InterPro" id="IPR000182">
    <property type="entry name" value="GNAT_dom"/>
</dbReference>
<comment type="similarity">
    <text evidence="3">Belongs to the acetyltransferase family. RimJ subfamily.</text>
</comment>
<sequence length="197" mass="22280">MIRLPRTELPPPSIRLDGPRAFVRPPAPADFRAWADVRERSRAFLGPWEPLWAPDALSEQTYQRRLRRQGAEWRADEAYNFHVFDRKTGQLVGGIGLSNVHRGVAQTGSLGYWVGHPFARQGYTSEAVKLVVRFAFATLGLHRVEAACVPENDPSRALLEKVGFVREGYARAYLKIAGTWRDHFTFAILDTDPLPDL</sequence>
<organism evidence="5 6">
    <name type="scientific">Roseiterribacter gracilis</name>
    <dbReference type="NCBI Taxonomy" id="2812848"/>
    <lineage>
        <taxon>Bacteria</taxon>
        <taxon>Pseudomonadati</taxon>
        <taxon>Pseudomonadota</taxon>
        <taxon>Alphaproteobacteria</taxon>
        <taxon>Rhodospirillales</taxon>
        <taxon>Roseiterribacteraceae</taxon>
        <taxon>Roseiterribacter</taxon>
    </lineage>
</organism>
<comment type="caution">
    <text evidence="5">The sequence shown here is derived from an EMBL/GenBank/DDBJ whole genome shotgun (WGS) entry which is preliminary data.</text>
</comment>
<feature type="domain" description="N-acetyltransferase" evidence="4">
    <location>
        <begin position="21"/>
        <end position="195"/>
    </location>
</feature>
<dbReference type="PANTHER" id="PTHR43792:SF8">
    <property type="entry name" value="[RIBOSOMAL PROTEIN US5]-ALANINE N-ACETYLTRANSFERASE"/>
    <property type="match status" value="1"/>
</dbReference>
<dbReference type="SUPFAM" id="SSF55729">
    <property type="entry name" value="Acyl-CoA N-acyltransferases (Nat)"/>
    <property type="match status" value="1"/>
</dbReference>
<gene>
    <name evidence="5" type="ORF">TMPK1_32980</name>
</gene>
<dbReference type="PANTHER" id="PTHR43792">
    <property type="entry name" value="GNAT FAMILY, PUTATIVE (AFU_ORTHOLOGUE AFUA_3G00765)-RELATED-RELATED"/>
    <property type="match status" value="1"/>
</dbReference>
<protein>
    <submittedName>
        <fullName evidence="5">GCN5 family N-acetyltransferase</fullName>
    </submittedName>
</protein>
<evidence type="ECO:0000313" key="6">
    <source>
        <dbReference type="Proteomes" id="UP000681075"/>
    </source>
</evidence>
<proteinExistence type="inferred from homology"/>
<evidence type="ECO:0000256" key="2">
    <source>
        <dbReference type="ARBA" id="ARBA00023315"/>
    </source>
</evidence>
<evidence type="ECO:0000259" key="4">
    <source>
        <dbReference type="PROSITE" id="PS51186"/>
    </source>
</evidence>
<keyword evidence="1" id="KW-0808">Transferase</keyword>
<dbReference type="RefSeq" id="WP_420244390.1">
    <property type="nucleotide sequence ID" value="NZ_BOPV01000001.1"/>
</dbReference>
<evidence type="ECO:0000256" key="1">
    <source>
        <dbReference type="ARBA" id="ARBA00022679"/>
    </source>
</evidence>
<dbReference type="EMBL" id="BOPV01000001">
    <property type="protein sequence ID" value="GIL41061.1"/>
    <property type="molecule type" value="Genomic_DNA"/>
</dbReference>
<accession>A0A8S8XGF7</accession>
<dbReference type="GO" id="GO:0005737">
    <property type="term" value="C:cytoplasm"/>
    <property type="evidence" value="ECO:0007669"/>
    <property type="project" value="TreeGrafter"/>
</dbReference>
<dbReference type="Gene3D" id="3.40.630.30">
    <property type="match status" value="1"/>
</dbReference>
<reference evidence="5" key="1">
    <citation type="submission" date="2021-02" db="EMBL/GenBank/DDBJ databases">
        <title>Genome sequence of Rhodospirillales sp. strain TMPK1 isolated from soil.</title>
        <authorList>
            <person name="Nakai R."/>
            <person name="Kusada H."/>
            <person name="Tamaki H."/>
        </authorList>
    </citation>
    <scope>NUCLEOTIDE SEQUENCE</scope>
    <source>
        <strain evidence="5">TMPK1</strain>
    </source>
</reference>
<dbReference type="Pfam" id="PF13302">
    <property type="entry name" value="Acetyltransf_3"/>
    <property type="match status" value="1"/>
</dbReference>